<dbReference type="RefSeq" id="WP_147134875.1">
    <property type="nucleotide sequence ID" value="NZ_BAABIJ010000001.1"/>
</dbReference>
<dbReference type="EMBL" id="VLLL01000005">
    <property type="protein sequence ID" value="TWJ15718.1"/>
    <property type="molecule type" value="Genomic_DNA"/>
</dbReference>
<protein>
    <submittedName>
        <fullName evidence="3">Hemerythrin HHE cation binding domain-containing protein</fullName>
    </submittedName>
</protein>
<dbReference type="PANTHER" id="PTHR35585:SF1">
    <property type="entry name" value="HHE DOMAIN PROTEIN (AFU_ORTHOLOGUE AFUA_4G00730)"/>
    <property type="match status" value="1"/>
</dbReference>
<dbReference type="InterPro" id="IPR012312">
    <property type="entry name" value="Hemerythrin-like"/>
</dbReference>
<proteinExistence type="predicted"/>
<feature type="compositionally biased region" description="Basic and acidic residues" evidence="1">
    <location>
        <begin position="59"/>
        <end position="79"/>
    </location>
</feature>
<keyword evidence="4" id="KW-1185">Reference proteome</keyword>
<feature type="region of interest" description="Disordered" evidence="1">
    <location>
        <begin position="132"/>
        <end position="194"/>
    </location>
</feature>
<sequence>MDAVKAIERDHRVLESLYNELGAGKPRQRELIAEIEARLQAHSRAEEAEVYPALAEADPSERGEVHHGVEEHREAEEKLRRAEQAIGSDGYDDAVGEFVSAISHHVEEEESDILPALKEAVSAARLRELGEAFTRRRESELSAAGIEDTGSRGDDRKGGDEDVTRQDLYRRAQKEDVHGRSDMTKDELRRALDD</sequence>
<dbReference type="AlphaFoldDB" id="A0A562VCZ5"/>
<dbReference type="Pfam" id="PF01814">
    <property type="entry name" value="Hemerythrin"/>
    <property type="match status" value="1"/>
</dbReference>
<evidence type="ECO:0000256" key="1">
    <source>
        <dbReference type="SAM" id="MobiDB-lite"/>
    </source>
</evidence>
<gene>
    <name evidence="3" type="ORF">LX16_1432</name>
</gene>
<comment type="caution">
    <text evidence="3">The sequence shown here is derived from an EMBL/GenBank/DDBJ whole genome shotgun (WGS) entry which is preliminary data.</text>
</comment>
<evidence type="ECO:0000313" key="3">
    <source>
        <dbReference type="EMBL" id="TWJ15718.1"/>
    </source>
</evidence>
<dbReference type="Proteomes" id="UP000321617">
    <property type="component" value="Unassembled WGS sequence"/>
</dbReference>
<name>A0A562VCZ5_9ACTN</name>
<feature type="domain" description="Hemerythrin-like" evidence="2">
    <location>
        <begin position="3"/>
        <end position="117"/>
    </location>
</feature>
<dbReference type="Gene3D" id="1.20.120.520">
    <property type="entry name" value="nmb1532 protein domain like"/>
    <property type="match status" value="1"/>
</dbReference>
<feature type="compositionally biased region" description="Basic and acidic residues" evidence="1">
    <location>
        <begin position="149"/>
        <end position="194"/>
    </location>
</feature>
<accession>A0A562VCZ5</accession>
<reference evidence="3 4" key="1">
    <citation type="journal article" date="2013" name="Stand. Genomic Sci.">
        <title>Genomic Encyclopedia of Type Strains, Phase I: The one thousand microbial genomes (KMG-I) project.</title>
        <authorList>
            <person name="Kyrpides N.C."/>
            <person name="Woyke T."/>
            <person name="Eisen J.A."/>
            <person name="Garrity G."/>
            <person name="Lilburn T.G."/>
            <person name="Beck B.J."/>
            <person name="Whitman W.B."/>
            <person name="Hugenholtz P."/>
            <person name="Klenk H.P."/>
        </authorList>
    </citation>
    <scope>NUCLEOTIDE SEQUENCE [LARGE SCALE GENOMIC DNA]</scope>
    <source>
        <strain evidence="3 4">DSM 45044</strain>
    </source>
</reference>
<organism evidence="3 4">
    <name type="scientific">Stackebrandtia albiflava</name>
    <dbReference type="NCBI Taxonomy" id="406432"/>
    <lineage>
        <taxon>Bacteria</taxon>
        <taxon>Bacillati</taxon>
        <taxon>Actinomycetota</taxon>
        <taxon>Actinomycetes</taxon>
        <taxon>Glycomycetales</taxon>
        <taxon>Glycomycetaceae</taxon>
        <taxon>Stackebrandtia</taxon>
    </lineage>
</organism>
<evidence type="ECO:0000313" key="4">
    <source>
        <dbReference type="Proteomes" id="UP000321617"/>
    </source>
</evidence>
<dbReference type="PANTHER" id="PTHR35585">
    <property type="entry name" value="HHE DOMAIN PROTEIN (AFU_ORTHOLOGUE AFUA_4G00730)"/>
    <property type="match status" value="1"/>
</dbReference>
<feature type="region of interest" description="Disordered" evidence="1">
    <location>
        <begin position="55"/>
        <end position="79"/>
    </location>
</feature>
<evidence type="ECO:0000259" key="2">
    <source>
        <dbReference type="Pfam" id="PF01814"/>
    </source>
</evidence>
<dbReference type="OrthoDB" id="5183396at2"/>